<sequence length="599" mass="67127">MDAKPMAQSGGNEEELRRLRLENQRLRAEGERARLERDNAEARYTGSQTKVAELEHRVRTQSYNIDDLKAEVRTLRELSMESRRRDSIPPPLVAPIAPDVIEISGEEEAHKSSGGSSQPAAEPPTLASKTEPESITEYQTRQRQRQFMECTDAQDATRATSSGDLPAPRRFKRLRSVSPQIQASSASTLFDHDDIDSRVSPRRSSLDLDSLPTLRSVSPVKIPPAKRLKKYKSEDFKDALLRDVSSIYLKDLPNFDIAPAPSNFLVPRKFLLDIFGVLNQTFIGYFKFHVNHDHDARRRGAIFPQPDLNPLLPDAPGAPGLIFASRFEIVDREIAWALFCKRKSDGGKIVWRYMGQYENTHSGDMTAEQFKSQAAGASPFFLNAFLMFETVKQQWGKLLLKSKKVETYIAMRARIALRKAGVAFVPGDAIEKREMEEVTRRGGRPLPVGVGDIVEALERGDESIGIIKLECVSYDHELAADMARRHEGWALSLRAGAKAQPGAAVTNTSKGKGRRKNTRIAKPATHYSSSEASPDSDSDFSSPESEDEETSSFGKRRQNQNLKQARKRRRRSPDRDEHGLGSDSCMSDLTELEEGEDME</sequence>
<feature type="compositionally biased region" description="Acidic residues" evidence="2">
    <location>
        <begin position="534"/>
        <end position="550"/>
    </location>
</feature>
<evidence type="ECO:0000313" key="4">
    <source>
        <dbReference type="EMBL" id="KAJ7302803.1"/>
    </source>
</evidence>
<dbReference type="Proteomes" id="UP001218218">
    <property type="component" value="Unassembled WGS sequence"/>
</dbReference>
<feature type="region of interest" description="Disordered" evidence="2">
    <location>
        <begin position="106"/>
        <end position="170"/>
    </location>
</feature>
<dbReference type="EMBL" id="JARIHO010000111">
    <property type="protein sequence ID" value="KAJ7302803.1"/>
    <property type="molecule type" value="Genomic_DNA"/>
</dbReference>
<keyword evidence="5" id="KW-1185">Reference proteome</keyword>
<keyword evidence="1" id="KW-0175">Coiled coil</keyword>
<feature type="domain" description="DUF6697" evidence="3">
    <location>
        <begin position="266"/>
        <end position="484"/>
    </location>
</feature>
<accession>A0AAD7E941</accession>
<evidence type="ECO:0000256" key="1">
    <source>
        <dbReference type="SAM" id="Coils"/>
    </source>
</evidence>
<proteinExistence type="predicted"/>
<reference evidence="4" key="1">
    <citation type="submission" date="2023-03" db="EMBL/GenBank/DDBJ databases">
        <title>Massive genome expansion in bonnet fungi (Mycena s.s.) driven by repeated elements and novel gene families across ecological guilds.</title>
        <authorList>
            <consortium name="Lawrence Berkeley National Laboratory"/>
            <person name="Harder C.B."/>
            <person name="Miyauchi S."/>
            <person name="Viragh M."/>
            <person name="Kuo A."/>
            <person name="Thoen E."/>
            <person name="Andreopoulos B."/>
            <person name="Lu D."/>
            <person name="Skrede I."/>
            <person name="Drula E."/>
            <person name="Henrissat B."/>
            <person name="Morin E."/>
            <person name="Kohler A."/>
            <person name="Barry K."/>
            <person name="LaButti K."/>
            <person name="Morin E."/>
            <person name="Salamov A."/>
            <person name="Lipzen A."/>
            <person name="Mereny Z."/>
            <person name="Hegedus B."/>
            <person name="Baldrian P."/>
            <person name="Stursova M."/>
            <person name="Weitz H."/>
            <person name="Taylor A."/>
            <person name="Grigoriev I.V."/>
            <person name="Nagy L.G."/>
            <person name="Martin F."/>
            <person name="Kauserud H."/>
        </authorList>
    </citation>
    <scope>NUCLEOTIDE SEQUENCE</scope>
    <source>
        <strain evidence="4">CBHHK002</strain>
    </source>
</reference>
<protein>
    <recommendedName>
        <fullName evidence="3">DUF6697 domain-containing protein</fullName>
    </recommendedName>
</protein>
<evidence type="ECO:0000256" key="2">
    <source>
        <dbReference type="SAM" id="MobiDB-lite"/>
    </source>
</evidence>
<comment type="caution">
    <text evidence="4">The sequence shown here is derived from an EMBL/GenBank/DDBJ whole genome shotgun (WGS) entry which is preliminary data.</text>
</comment>
<feature type="compositionally biased region" description="Basic residues" evidence="2">
    <location>
        <begin position="554"/>
        <end position="572"/>
    </location>
</feature>
<feature type="region of interest" description="Disordered" evidence="2">
    <location>
        <begin position="495"/>
        <end position="599"/>
    </location>
</feature>
<gene>
    <name evidence="4" type="ORF">DFH08DRAFT_945505</name>
</gene>
<dbReference type="AlphaFoldDB" id="A0AAD7E941"/>
<evidence type="ECO:0000313" key="5">
    <source>
        <dbReference type="Proteomes" id="UP001218218"/>
    </source>
</evidence>
<feature type="coiled-coil region" evidence="1">
    <location>
        <begin position="9"/>
        <end position="85"/>
    </location>
</feature>
<dbReference type="InterPro" id="IPR046520">
    <property type="entry name" value="DUF6697"/>
</dbReference>
<dbReference type="Pfam" id="PF20411">
    <property type="entry name" value="DUF6697"/>
    <property type="match status" value="1"/>
</dbReference>
<organism evidence="4 5">
    <name type="scientific">Mycena albidolilacea</name>
    <dbReference type="NCBI Taxonomy" id="1033008"/>
    <lineage>
        <taxon>Eukaryota</taxon>
        <taxon>Fungi</taxon>
        <taxon>Dikarya</taxon>
        <taxon>Basidiomycota</taxon>
        <taxon>Agaricomycotina</taxon>
        <taxon>Agaricomycetes</taxon>
        <taxon>Agaricomycetidae</taxon>
        <taxon>Agaricales</taxon>
        <taxon>Marasmiineae</taxon>
        <taxon>Mycenaceae</taxon>
        <taxon>Mycena</taxon>
    </lineage>
</organism>
<name>A0AAD7E941_9AGAR</name>
<evidence type="ECO:0000259" key="3">
    <source>
        <dbReference type="Pfam" id="PF20411"/>
    </source>
</evidence>
<feature type="compositionally biased region" description="Acidic residues" evidence="2">
    <location>
        <begin position="590"/>
        <end position="599"/>
    </location>
</feature>